<feature type="coiled-coil region" evidence="5">
    <location>
        <begin position="33"/>
        <end position="67"/>
    </location>
</feature>
<evidence type="ECO:0000313" key="8">
    <source>
        <dbReference type="EMBL" id="GAA3199815.1"/>
    </source>
</evidence>
<evidence type="ECO:0000256" key="4">
    <source>
        <dbReference type="ARBA" id="ARBA00022807"/>
    </source>
</evidence>
<keyword evidence="2" id="KW-0645">Protease</keyword>
<dbReference type="Gene3D" id="3.90.1720.10">
    <property type="entry name" value="endopeptidase domain like (from Nostoc punctiforme)"/>
    <property type="match status" value="1"/>
</dbReference>
<reference evidence="9" key="1">
    <citation type="journal article" date="2019" name="Int. J. Syst. Evol. Microbiol.">
        <title>The Global Catalogue of Microorganisms (GCM) 10K type strain sequencing project: providing services to taxonomists for standard genome sequencing and annotation.</title>
        <authorList>
            <consortium name="The Broad Institute Genomics Platform"/>
            <consortium name="The Broad Institute Genome Sequencing Center for Infectious Disease"/>
            <person name="Wu L."/>
            <person name="Ma J."/>
        </authorList>
    </citation>
    <scope>NUCLEOTIDE SEQUENCE [LARGE SCALE GENOMIC DNA]</scope>
    <source>
        <strain evidence="9">JCM 9377</strain>
    </source>
</reference>
<evidence type="ECO:0000256" key="6">
    <source>
        <dbReference type="SAM" id="SignalP"/>
    </source>
</evidence>
<dbReference type="Proteomes" id="UP001501237">
    <property type="component" value="Unassembled WGS sequence"/>
</dbReference>
<name>A0ABP6Q1D9_9ACTN</name>
<accession>A0ABP6Q1D9</accession>
<feature type="domain" description="NlpC/P60" evidence="7">
    <location>
        <begin position="185"/>
        <end position="301"/>
    </location>
</feature>
<dbReference type="EMBL" id="BAAAUV010000003">
    <property type="protein sequence ID" value="GAA3199815.1"/>
    <property type="molecule type" value="Genomic_DNA"/>
</dbReference>
<keyword evidence="4" id="KW-0788">Thiol protease</keyword>
<feature type="signal peptide" evidence="6">
    <location>
        <begin position="1"/>
        <end position="27"/>
    </location>
</feature>
<dbReference type="SUPFAM" id="SSF54001">
    <property type="entry name" value="Cysteine proteinases"/>
    <property type="match status" value="1"/>
</dbReference>
<comment type="similarity">
    <text evidence="1">Belongs to the peptidase C40 family.</text>
</comment>
<evidence type="ECO:0000313" key="9">
    <source>
        <dbReference type="Proteomes" id="UP001501237"/>
    </source>
</evidence>
<dbReference type="SUPFAM" id="SSF58100">
    <property type="entry name" value="Bacterial hemolysins"/>
    <property type="match status" value="1"/>
</dbReference>
<gene>
    <name evidence="8" type="ORF">GCM10010468_12180</name>
</gene>
<dbReference type="InterPro" id="IPR000064">
    <property type="entry name" value="NLP_P60_dom"/>
</dbReference>
<feature type="coiled-coil region" evidence="5">
    <location>
        <begin position="115"/>
        <end position="142"/>
    </location>
</feature>
<evidence type="ECO:0000259" key="7">
    <source>
        <dbReference type="PROSITE" id="PS51935"/>
    </source>
</evidence>
<dbReference type="RefSeq" id="WP_344823091.1">
    <property type="nucleotide sequence ID" value="NZ_BAAAUV010000003.1"/>
</dbReference>
<keyword evidence="6" id="KW-0732">Signal</keyword>
<dbReference type="Pfam" id="PF00877">
    <property type="entry name" value="NLPC_P60"/>
    <property type="match status" value="1"/>
</dbReference>
<dbReference type="PANTHER" id="PTHR47359">
    <property type="entry name" value="PEPTIDOGLYCAN DL-ENDOPEPTIDASE CWLO"/>
    <property type="match status" value="1"/>
</dbReference>
<evidence type="ECO:0000256" key="3">
    <source>
        <dbReference type="ARBA" id="ARBA00022801"/>
    </source>
</evidence>
<sequence length="301" mass="31406">MKGARFMLAASVAAGLSLTAMNPAAHAAAAPTSESLQKQLDDLTAQAESLAELLKKNEADAASAQQDASLSTIGLTGLRSQVSALEPQVKAAKDRISTLDKISGWFGGNSDTERADELSGELDDVRAQTATAETEAAAATRRAADAATAVTTVRTEAATVSTKITTVKTRLKRFYTVGGVTIFGDGVAAKATREALRQLGKPYVWGAAGPSSFDCSGLAVWSYAKAGKPGLDHYTGALWDAGKKVGAADLQPGDLVFFHPDHHHMGLYIGDGKFVHAPSSGDVVKITKLSERDDYSGAVRL</sequence>
<comment type="caution">
    <text evidence="8">The sequence shown here is derived from an EMBL/GenBank/DDBJ whole genome shotgun (WGS) entry which is preliminary data.</text>
</comment>
<dbReference type="PROSITE" id="PS51935">
    <property type="entry name" value="NLPC_P60"/>
    <property type="match status" value="1"/>
</dbReference>
<dbReference type="InterPro" id="IPR038765">
    <property type="entry name" value="Papain-like_cys_pep_sf"/>
</dbReference>
<evidence type="ECO:0000256" key="1">
    <source>
        <dbReference type="ARBA" id="ARBA00007074"/>
    </source>
</evidence>
<feature type="chain" id="PRO_5046063737" description="NlpC/P60 domain-containing protein" evidence="6">
    <location>
        <begin position="28"/>
        <end position="301"/>
    </location>
</feature>
<evidence type="ECO:0000256" key="5">
    <source>
        <dbReference type="SAM" id="Coils"/>
    </source>
</evidence>
<dbReference type="InterPro" id="IPR051794">
    <property type="entry name" value="PG_Endopeptidase_C40"/>
</dbReference>
<evidence type="ECO:0000256" key="2">
    <source>
        <dbReference type="ARBA" id="ARBA00022670"/>
    </source>
</evidence>
<dbReference type="PANTHER" id="PTHR47359:SF3">
    <property type="entry name" value="NLP_P60 DOMAIN-CONTAINING PROTEIN-RELATED"/>
    <property type="match status" value="1"/>
</dbReference>
<organism evidence="8 9">
    <name type="scientific">Actinocorallia longicatena</name>
    <dbReference type="NCBI Taxonomy" id="111803"/>
    <lineage>
        <taxon>Bacteria</taxon>
        <taxon>Bacillati</taxon>
        <taxon>Actinomycetota</taxon>
        <taxon>Actinomycetes</taxon>
        <taxon>Streptosporangiales</taxon>
        <taxon>Thermomonosporaceae</taxon>
        <taxon>Actinocorallia</taxon>
    </lineage>
</organism>
<proteinExistence type="inferred from homology"/>
<protein>
    <recommendedName>
        <fullName evidence="7">NlpC/P60 domain-containing protein</fullName>
    </recommendedName>
</protein>
<keyword evidence="9" id="KW-1185">Reference proteome</keyword>
<keyword evidence="5" id="KW-0175">Coiled coil</keyword>
<keyword evidence="3" id="KW-0378">Hydrolase</keyword>